<dbReference type="Pfam" id="PF01171">
    <property type="entry name" value="ATP_bind_3"/>
    <property type="match status" value="1"/>
</dbReference>
<dbReference type="SUPFAM" id="SSF52402">
    <property type="entry name" value="Adenine nucleotide alpha hydrolases-like"/>
    <property type="match status" value="1"/>
</dbReference>
<dbReference type="InterPro" id="IPR012795">
    <property type="entry name" value="tRNA_Ile_lys_synt_N"/>
</dbReference>
<dbReference type="InterPro" id="IPR011063">
    <property type="entry name" value="TilS/TtcA_N"/>
</dbReference>
<evidence type="ECO:0000256" key="5">
    <source>
        <dbReference type="ARBA" id="ARBA00048539"/>
    </source>
</evidence>
<sequence>MSVSGDASALLAQIQAHFAPQAPEILGVAVSGGSDSLALLVLLADWRRAGGPDLCAVTVDHGLRPEAADEAVRVARICADLGLPHDVLKWTGWDGRGNLQDRARRARYELMAEWAQAKGITHVALGHTADDQAETFLMRLAREAGVDGLAAMAPCRVIAGIAFCRPLLAVTRAALRAELRARNVGWSDDPSNEDTAYERVRARAVLAELAPLGITQEGLSRVARRLGDVRETLYTYASQAARDLVEVQTGDLVINPAGLATLPPEVARRLLLGALDWISGAGYGPRGRAMDDLMQAIGEGRDMTLHGCLICPRKSGVRITREWKAVEGLRVPAAEVWDGRWRIEGPDCPPGTEIAALGPEGLTACDERAQGGLPTASLMASPALWQGADLLAAPLVQPGGPWHARLIRDEEAYLASYLSH</sequence>
<dbReference type="PANTHER" id="PTHR43033">
    <property type="entry name" value="TRNA(ILE)-LYSIDINE SYNTHASE-RELATED"/>
    <property type="match status" value="1"/>
</dbReference>
<dbReference type="GO" id="GO:0006400">
    <property type="term" value="P:tRNA modification"/>
    <property type="evidence" value="ECO:0007669"/>
    <property type="project" value="UniProtKB-UniRule"/>
</dbReference>
<dbReference type="GO" id="GO:0032267">
    <property type="term" value="F:tRNA(Ile)-lysidine synthase activity"/>
    <property type="evidence" value="ECO:0007669"/>
    <property type="project" value="UniProtKB-EC"/>
</dbReference>
<comment type="function">
    <text evidence="6">Ligates lysine onto the cytidine present at position 34 of the AUA codon-specific tRNA(Ile) that contains the anticodon CAU, in an ATP-dependent manner. Cytidine is converted to lysidine, thus changing the amino acid specificity of the tRNA from methionine to isoleucine.</text>
</comment>
<feature type="domain" description="tRNA(Ile)-lysidine/2-thiocytidine synthase N-terminal" evidence="7">
    <location>
        <begin position="27"/>
        <end position="203"/>
    </location>
</feature>
<proteinExistence type="inferred from homology"/>
<evidence type="ECO:0000256" key="6">
    <source>
        <dbReference type="HAMAP-Rule" id="MF_01161"/>
    </source>
</evidence>
<evidence type="ECO:0000313" key="9">
    <source>
        <dbReference type="Proteomes" id="UP000193207"/>
    </source>
</evidence>
<keyword evidence="6" id="KW-0963">Cytoplasm</keyword>
<evidence type="ECO:0000256" key="1">
    <source>
        <dbReference type="ARBA" id="ARBA00022598"/>
    </source>
</evidence>
<dbReference type="EC" id="6.3.4.19" evidence="6"/>
<evidence type="ECO:0000256" key="2">
    <source>
        <dbReference type="ARBA" id="ARBA00022694"/>
    </source>
</evidence>
<evidence type="ECO:0000256" key="3">
    <source>
        <dbReference type="ARBA" id="ARBA00022741"/>
    </source>
</evidence>
<keyword evidence="3 6" id="KW-0547">Nucleotide-binding</keyword>
<dbReference type="OrthoDB" id="9807403at2"/>
<comment type="domain">
    <text evidence="6">The N-terminal region contains the highly conserved SGGXDS motif, predicted to be a P-loop motif involved in ATP binding.</text>
</comment>
<comment type="catalytic activity">
    <reaction evidence="5 6">
        <text>cytidine(34) in tRNA(Ile2) + L-lysine + ATP = lysidine(34) in tRNA(Ile2) + AMP + diphosphate + H(+)</text>
        <dbReference type="Rhea" id="RHEA:43744"/>
        <dbReference type="Rhea" id="RHEA-COMP:10625"/>
        <dbReference type="Rhea" id="RHEA-COMP:10670"/>
        <dbReference type="ChEBI" id="CHEBI:15378"/>
        <dbReference type="ChEBI" id="CHEBI:30616"/>
        <dbReference type="ChEBI" id="CHEBI:32551"/>
        <dbReference type="ChEBI" id="CHEBI:33019"/>
        <dbReference type="ChEBI" id="CHEBI:82748"/>
        <dbReference type="ChEBI" id="CHEBI:83665"/>
        <dbReference type="ChEBI" id="CHEBI:456215"/>
        <dbReference type="EC" id="6.3.4.19"/>
    </reaction>
</comment>
<comment type="subcellular location">
    <subcellularLocation>
        <location evidence="6">Cytoplasm</location>
    </subcellularLocation>
</comment>
<dbReference type="Gene3D" id="3.40.50.620">
    <property type="entry name" value="HUPs"/>
    <property type="match status" value="1"/>
</dbReference>
<dbReference type="EMBL" id="FWFU01000004">
    <property type="protein sequence ID" value="SLN55836.1"/>
    <property type="molecule type" value="Genomic_DNA"/>
</dbReference>
<dbReference type="PANTHER" id="PTHR43033:SF1">
    <property type="entry name" value="TRNA(ILE)-LYSIDINE SYNTHASE-RELATED"/>
    <property type="match status" value="1"/>
</dbReference>
<dbReference type="GO" id="GO:0005737">
    <property type="term" value="C:cytoplasm"/>
    <property type="evidence" value="ECO:0007669"/>
    <property type="project" value="UniProtKB-SubCell"/>
</dbReference>
<evidence type="ECO:0000313" key="8">
    <source>
        <dbReference type="EMBL" id="SLN55836.1"/>
    </source>
</evidence>
<dbReference type="CDD" id="cd01992">
    <property type="entry name" value="TilS_N"/>
    <property type="match status" value="1"/>
</dbReference>
<dbReference type="InterPro" id="IPR014729">
    <property type="entry name" value="Rossmann-like_a/b/a_fold"/>
</dbReference>
<evidence type="ECO:0000256" key="4">
    <source>
        <dbReference type="ARBA" id="ARBA00022840"/>
    </source>
</evidence>
<keyword evidence="1 6" id="KW-0436">Ligase</keyword>
<organism evidence="8 9">
    <name type="scientific">Roseovarius halotolerans</name>
    <dbReference type="NCBI Taxonomy" id="505353"/>
    <lineage>
        <taxon>Bacteria</taxon>
        <taxon>Pseudomonadati</taxon>
        <taxon>Pseudomonadota</taxon>
        <taxon>Alphaproteobacteria</taxon>
        <taxon>Rhodobacterales</taxon>
        <taxon>Roseobacteraceae</taxon>
        <taxon>Roseovarius</taxon>
    </lineage>
</organism>
<dbReference type="AlphaFoldDB" id="A0A1X6ZM64"/>
<dbReference type="HAMAP" id="MF_01161">
    <property type="entry name" value="tRNA_Ile_lys_synt"/>
    <property type="match status" value="1"/>
</dbReference>
<comment type="similarity">
    <text evidence="6">Belongs to the tRNA(Ile)-lysidine synthase family.</text>
</comment>
<keyword evidence="4 6" id="KW-0067">ATP-binding</keyword>
<evidence type="ECO:0000259" key="7">
    <source>
        <dbReference type="Pfam" id="PF01171"/>
    </source>
</evidence>
<accession>A0A1X6ZM64</accession>
<name>A0A1X6ZM64_9RHOB</name>
<gene>
    <name evidence="6 8" type="primary">tilS</name>
    <name evidence="8" type="ORF">ROH8110_03041</name>
</gene>
<keyword evidence="2 6" id="KW-0819">tRNA processing</keyword>
<dbReference type="InterPro" id="IPR012094">
    <property type="entry name" value="tRNA_Ile_lys_synt"/>
</dbReference>
<dbReference type="Proteomes" id="UP000193207">
    <property type="component" value="Unassembled WGS sequence"/>
</dbReference>
<dbReference type="NCBIfam" id="TIGR02432">
    <property type="entry name" value="lysidine_TilS_N"/>
    <property type="match status" value="1"/>
</dbReference>
<dbReference type="RefSeq" id="WP_085818600.1">
    <property type="nucleotide sequence ID" value="NZ_FWFU01000004.1"/>
</dbReference>
<dbReference type="GO" id="GO:0005524">
    <property type="term" value="F:ATP binding"/>
    <property type="evidence" value="ECO:0007669"/>
    <property type="project" value="UniProtKB-UniRule"/>
</dbReference>
<feature type="binding site" evidence="6">
    <location>
        <begin position="31"/>
        <end position="36"/>
    </location>
    <ligand>
        <name>ATP</name>
        <dbReference type="ChEBI" id="CHEBI:30616"/>
    </ligand>
</feature>
<protein>
    <recommendedName>
        <fullName evidence="6">tRNA(Ile)-lysidine synthase</fullName>
        <ecNumber evidence="6">6.3.4.19</ecNumber>
    </recommendedName>
    <alternativeName>
        <fullName evidence="6">tRNA(Ile)-2-lysyl-cytidine synthase</fullName>
    </alternativeName>
    <alternativeName>
        <fullName evidence="6">tRNA(Ile)-lysidine synthetase</fullName>
    </alternativeName>
</protein>
<keyword evidence="9" id="KW-1185">Reference proteome</keyword>
<reference evidence="8 9" key="1">
    <citation type="submission" date="2017-03" db="EMBL/GenBank/DDBJ databases">
        <authorList>
            <person name="Afonso C.L."/>
            <person name="Miller P.J."/>
            <person name="Scott M.A."/>
            <person name="Spackman E."/>
            <person name="Goraichik I."/>
            <person name="Dimitrov K.M."/>
            <person name="Suarez D.L."/>
            <person name="Swayne D.E."/>
        </authorList>
    </citation>
    <scope>NUCLEOTIDE SEQUENCE [LARGE SCALE GENOMIC DNA]</scope>
    <source>
        <strain evidence="8 9">CECT 8110</strain>
    </source>
</reference>